<gene>
    <name evidence="2" type="ORF">D6C19_02780</name>
</gene>
<evidence type="ECO:0000259" key="1">
    <source>
        <dbReference type="Pfam" id="PF13751"/>
    </source>
</evidence>
<sequence length="108" mass="12931">KVKTNLSNTEKNKIYRRRKYEIEPIFGNLKAYLGFTRFTVRSKKKVNRQMGIALMALNMWKMSTSSSKISPNNKNKKKTIRIFQNFQKIRMVFFKDRDLCHSLTFLVF</sequence>
<dbReference type="InterPro" id="IPR025668">
    <property type="entry name" value="Tnp_DDE_dom"/>
</dbReference>
<evidence type="ECO:0000313" key="2">
    <source>
        <dbReference type="EMBL" id="RXV75088.1"/>
    </source>
</evidence>
<dbReference type="EMBL" id="QZFR01000011">
    <property type="protein sequence ID" value="RXV75088.1"/>
    <property type="molecule type" value="Genomic_DNA"/>
</dbReference>
<evidence type="ECO:0000313" key="3">
    <source>
        <dbReference type="Proteomes" id="UP000289316"/>
    </source>
</evidence>
<proteinExistence type="predicted"/>
<feature type="non-terminal residue" evidence="2">
    <location>
        <position position="1"/>
    </location>
</feature>
<comment type="caution">
    <text evidence="2">The sequence shown here is derived from an EMBL/GenBank/DDBJ whole genome shotgun (WGS) entry which is preliminary data.</text>
</comment>
<reference evidence="2 3" key="1">
    <citation type="submission" date="2018-09" db="EMBL/GenBank/DDBJ databases">
        <title>Murine metabolic-syndrome-specific gut microbial biobank.</title>
        <authorList>
            <person name="Liu C."/>
        </authorList>
    </citation>
    <scope>NUCLEOTIDE SEQUENCE [LARGE SCALE GENOMIC DNA]</scope>
    <source>
        <strain evidence="2 3">C-30</strain>
    </source>
</reference>
<dbReference type="RefSeq" id="WP_164978871.1">
    <property type="nucleotide sequence ID" value="NZ_QZFR01000011.1"/>
</dbReference>
<dbReference type="Proteomes" id="UP000289316">
    <property type="component" value="Unassembled WGS sequence"/>
</dbReference>
<organism evidence="2 3">
    <name type="scientific">Ligilactobacillus murinus</name>
    <dbReference type="NCBI Taxonomy" id="1622"/>
    <lineage>
        <taxon>Bacteria</taxon>
        <taxon>Bacillati</taxon>
        <taxon>Bacillota</taxon>
        <taxon>Bacilli</taxon>
        <taxon>Lactobacillales</taxon>
        <taxon>Lactobacillaceae</taxon>
        <taxon>Ligilactobacillus</taxon>
    </lineage>
</organism>
<accession>A0A4Q2AY92</accession>
<feature type="domain" description="Transposase DDE" evidence="1">
    <location>
        <begin position="3"/>
        <end position="62"/>
    </location>
</feature>
<dbReference type="Pfam" id="PF13751">
    <property type="entry name" value="DDE_Tnp_1_6"/>
    <property type="match status" value="1"/>
</dbReference>
<dbReference type="AlphaFoldDB" id="A0A4Q2AY92"/>
<name>A0A4Q2AY92_9LACO</name>
<protein>
    <submittedName>
        <fullName evidence="2">IS1182 family transposase</fullName>
    </submittedName>
</protein>